<sequence>MTIQFLPLVSIGVPTYNRPKTLEKTLASLVRQTYPNIEIIVSDNCSPTPDTEQVVREYMERDSRIRYFKQERNIGVFYNFKFVFDVSTGDYFTWAADDDTRADNYIEACMNIFQQADQSSELLLVNSYSQMVDPNLQHVLKVDRGCTTVGLKPSQRYYRYLSSIYTEQAAIGDLIYGVIKSQPLKEVMEKQPNILDWDHIFLATLAIEGEFLSIPEPLMTSSPGGMSTLQDAKKMAKIQLIQNPLYINKAQWVRCLFLQQRVWSSSKIFIFNKIKLSIWVIFDTLVKHFMRSSSKIKVKVNN</sequence>
<evidence type="ECO:0000313" key="2">
    <source>
        <dbReference type="EMBL" id="WAL58533.1"/>
    </source>
</evidence>
<evidence type="ECO:0000313" key="3">
    <source>
        <dbReference type="Proteomes" id="UP001163152"/>
    </source>
</evidence>
<protein>
    <submittedName>
        <fullName evidence="2">Glycosyltransferase family 2 protein</fullName>
    </submittedName>
</protein>
<evidence type="ECO:0000259" key="1">
    <source>
        <dbReference type="Pfam" id="PF00535"/>
    </source>
</evidence>
<dbReference type="EMBL" id="CP113797">
    <property type="protein sequence ID" value="WAL58533.1"/>
    <property type="molecule type" value="Genomic_DNA"/>
</dbReference>
<keyword evidence="3" id="KW-1185">Reference proteome</keyword>
<dbReference type="InterPro" id="IPR001173">
    <property type="entry name" value="Glyco_trans_2-like"/>
</dbReference>
<dbReference type="PANTHER" id="PTHR22916">
    <property type="entry name" value="GLYCOSYLTRANSFERASE"/>
    <property type="match status" value="1"/>
</dbReference>
<dbReference type="Gene3D" id="3.90.550.10">
    <property type="entry name" value="Spore Coat Polysaccharide Biosynthesis Protein SpsA, Chain A"/>
    <property type="match status" value="1"/>
</dbReference>
<dbReference type="SUPFAM" id="SSF53448">
    <property type="entry name" value="Nucleotide-diphospho-sugar transferases"/>
    <property type="match status" value="1"/>
</dbReference>
<dbReference type="PANTHER" id="PTHR22916:SF3">
    <property type="entry name" value="UDP-GLCNAC:BETAGAL BETA-1,3-N-ACETYLGLUCOSAMINYLTRANSFERASE-LIKE PROTEIN 1"/>
    <property type="match status" value="1"/>
</dbReference>
<dbReference type="KEGG" id="tsin:OXH18_15235"/>
<proteinExistence type="predicted"/>
<dbReference type="AlphaFoldDB" id="A0A9E9C6T1"/>
<gene>
    <name evidence="2" type="ORF">OXH18_15235</name>
</gene>
<feature type="domain" description="Glycosyltransferase 2-like" evidence="1">
    <location>
        <begin position="10"/>
        <end position="135"/>
    </location>
</feature>
<dbReference type="Pfam" id="PF00535">
    <property type="entry name" value="Glycos_transf_2"/>
    <property type="match status" value="1"/>
</dbReference>
<dbReference type="RefSeq" id="WP_268607955.1">
    <property type="nucleotide sequence ID" value="NZ_CP113797.1"/>
</dbReference>
<name>A0A9E9C6T1_9CYAN</name>
<dbReference type="CDD" id="cd00761">
    <property type="entry name" value="Glyco_tranf_GTA_type"/>
    <property type="match status" value="1"/>
</dbReference>
<dbReference type="Proteomes" id="UP001163152">
    <property type="component" value="Chromosome"/>
</dbReference>
<reference evidence="2" key="1">
    <citation type="submission" date="2022-12" db="EMBL/GenBank/DDBJ databases">
        <title>Polyphasic identification of a Novel Hot-Spring Cyanobacterium Ocullathermofonsia sinensis gen nov. sp. nov. and Genomic Insights on its Adaptations to the Thermal Habitat.</title>
        <authorList>
            <person name="Daroch M."/>
            <person name="Tang J."/>
            <person name="Jiang Y."/>
        </authorList>
    </citation>
    <scope>NUCLEOTIDE SEQUENCE</scope>
    <source>
        <strain evidence="2">PKUAC-SCTA174</strain>
    </source>
</reference>
<organism evidence="2 3">
    <name type="scientific">Thermocoleostomius sinensis A174</name>
    <dbReference type="NCBI Taxonomy" id="2016057"/>
    <lineage>
        <taxon>Bacteria</taxon>
        <taxon>Bacillati</taxon>
        <taxon>Cyanobacteriota</taxon>
        <taxon>Cyanophyceae</taxon>
        <taxon>Oculatellales</taxon>
        <taxon>Oculatellaceae</taxon>
        <taxon>Thermocoleostomius</taxon>
    </lineage>
</organism>
<accession>A0A9E9C6T1</accession>
<dbReference type="InterPro" id="IPR029044">
    <property type="entry name" value="Nucleotide-diphossugar_trans"/>
</dbReference>
<dbReference type="GO" id="GO:0016758">
    <property type="term" value="F:hexosyltransferase activity"/>
    <property type="evidence" value="ECO:0007669"/>
    <property type="project" value="UniProtKB-ARBA"/>
</dbReference>